<dbReference type="PANTHER" id="PTHR43780">
    <property type="entry name" value="1-AMINOCYCLOPROPANE-1-CARBOXYLATE DEAMINASE-RELATED"/>
    <property type="match status" value="1"/>
</dbReference>
<name>A0A4R0HGU2_9ACTN</name>
<organism evidence="7 8">
    <name type="scientific">Kribbella soli</name>
    <dbReference type="NCBI Taxonomy" id="1124743"/>
    <lineage>
        <taxon>Bacteria</taxon>
        <taxon>Bacillati</taxon>
        <taxon>Actinomycetota</taxon>
        <taxon>Actinomycetes</taxon>
        <taxon>Propionibacteriales</taxon>
        <taxon>Kribbellaceae</taxon>
        <taxon>Kribbella</taxon>
    </lineage>
</organism>
<sequence length="300" mass="32447">MEDGLIAGLRLPSPVVEIDDDRLRAAGVRVLLKRDDLIHPEVPGNKWRKLKYNVASARELGFGTLLTFGGAYSNHIRATAAVGSYCGFGTIGVIRGEEHLPLNSSLQYAVSRGMRLMYVDRTTYRAKASEAVIGALRREFGDFYLIPEGGSNADAVRGCAELPAELDASVDVVFCAVGTGGTLAGVAAGMRPDQLVIGVPVLKGGAFLEDDIVALQEQAYGARTGAWRLECDYHFGGYAKRTPELGEFIDDFEVRHGVRLDWVYEAKMMYALFDQVARNAFPRGATIVALISGSGEVPEV</sequence>
<dbReference type="AlphaFoldDB" id="A0A4R0HGU2"/>
<evidence type="ECO:0000313" key="7">
    <source>
        <dbReference type="EMBL" id="TCC08770.1"/>
    </source>
</evidence>
<proteinExistence type="inferred from homology"/>
<evidence type="ECO:0000256" key="1">
    <source>
        <dbReference type="ARBA" id="ARBA00001933"/>
    </source>
</evidence>
<comment type="cofactor">
    <cofactor evidence="1">
        <name>pyridoxal 5'-phosphate</name>
        <dbReference type="ChEBI" id="CHEBI:597326"/>
    </cofactor>
</comment>
<dbReference type="Pfam" id="PF00291">
    <property type="entry name" value="PALP"/>
    <property type="match status" value="1"/>
</dbReference>
<comment type="caution">
    <text evidence="7">The sequence shown here is derived from an EMBL/GenBank/DDBJ whole genome shotgun (WGS) entry which is preliminary data.</text>
</comment>
<gene>
    <name evidence="7" type="ORF">E0H45_17395</name>
</gene>
<evidence type="ECO:0000256" key="4">
    <source>
        <dbReference type="PIRSR" id="PIRSR006278-1"/>
    </source>
</evidence>
<keyword evidence="8" id="KW-1185">Reference proteome</keyword>
<keyword evidence="3 5" id="KW-0663">Pyridoxal phosphate</keyword>
<accession>A0A4R0HGU2</accession>
<protein>
    <submittedName>
        <fullName evidence="7">1-aminocyclopropane-1-carboxylate deaminase/D-cysteine desulfhydrase</fullName>
    </submittedName>
</protein>
<dbReference type="GO" id="GO:0019148">
    <property type="term" value="F:D-cysteine desulfhydrase activity"/>
    <property type="evidence" value="ECO:0007669"/>
    <property type="project" value="TreeGrafter"/>
</dbReference>
<dbReference type="PIRSF" id="PIRSF006278">
    <property type="entry name" value="ACCD_DCysDesulf"/>
    <property type="match status" value="1"/>
</dbReference>
<dbReference type="Gene3D" id="3.40.50.1100">
    <property type="match status" value="2"/>
</dbReference>
<feature type="domain" description="Tryptophan synthase beta chain-like PALP" evidence="6">
    <location>
        <begin position="12"/>
        <end position="293"/>
    </location>
</feature>
<evidence type="ECO:0000259" key="6">
    <source>
        <dbReference type="Pfam" id="PF00291"/>
    </source>
</evidence>
<dbReference type="InterPro" id="IPR001926">
    <property type="entry name" value="TrpB-like_PALP"/>
</dbReference>
<feature type="modified residue" description="N6-(pyridoxal phosphate)lysine" evidence="5">
    <location>
        <position position="46"/>
    </location>
</feature>
<evidence type="ECO:0000256" key="2">
    <source>
        <dbReference type="ARBA" id="ARBA00008639"/>
    </source>
</evidence>
<feature type="active site" description="Nucleophile" evidence="4">
    <location>
        <position position="73"/>
    </location>
</feature>
<dbReference type="InterPro" id="IPR036052">
    <property type="entry name" value="TrpB-like_PALP_sf"/>
</dbReference>
<dbReference type="Proteomes" id="UP000292346">
    <property type="component" value="Unassembled WGS sequence"/>
</dbReference>
<evidence type="ECO:0000256" key="5">
    <source>
        <dbReference type="PIRSR" id="PIRSR006278-2"/>
    </source>
</evidence>
<dbReference type="OrthoDB" id="9801249at2"/>
<reference evidence="7 8" key="1">
    <citation type="submission" date="2019-02" db="EMBL/GenBank/DDBJ databases">
        <title>Kribbella capetownensis sp. nov. and Kribbella speibonae sp. nov., isolated from soil.</title>
        <authorList>
            <person name="Curtis S.M."/>
            <person name="Norton I."/>
            <person name="Everest G.J."/>
            <person name="Meyers P.R."/>
        </authorList>
    </citation>
    <scope>NUCLEOTIDE SEQUENCE [LARGE SCALE GENOMIC DNA]</scope>
    <source>
        <strain evidence="7 8">KCTC 29219</strain>
    </source>
</reference>
<evidence type="ECO:0000313" key="8">
    <source>
        <dbReference type="Proteomes" id="UP000292346"/>
    </source>
</evidence>
<evidence type="ECO:0000256" key="3">
    <source>
        <dbReference type="ARBA" id="ARBA00022898"/>
    </source>
</evidence>
<dbReference type="EMBL" id="SJJZ01000002">
    <property type="protein sequence ID" value="TCC08770.1"/>
    <property type="molecule type" value="Genomic_DNA"/>
</dbReference>
<dbReference type="PANTHER" id="PTHR43780:SF2">
    <property type="entry name" value="1-AMINOCYCLOPROPANE-1-CARBOXYLATE DEAMINASE-RELATED"/>
    <property type="match status" value="1"/>
</dbReference>
<dbReference type="GO" id="GO:1901605">
    <property type="term" value="P:alpha-amino acid metabolic process"/>
    <property type="evidence" value="ECO:0007669"/>
    <property type="project" value="UniProtKB-ARBA"/>
</dbReference>
<dbReference type="InterPro" id="IPR027278">
    <property type="entry name" value="ACCD_DCysDesulf"/>
</dbReference>
<dbReference type="SUPFAM" id="SSF53686">
    <property type="entry name" value="Tryptophan synthase beta subunit-like PLP-dependent enzymes"/>
    <property type="match status" value="1"/>
</dbReference>
<comment type="similarity">
    <text evidence="2">Belongs to the ACC deaminase/D-cysteine desulfhydrase family.</text>
</comment>